<organism evidence="2 3">
    <name type="scientific">Mucilaginibacter limnophilus</name>
    <dbReference type="NCBI Taxonomy" id="1932778"/>
    <lineage>
        <taxon>Bacteria</taxon>
        <taxon>Pseudomonadati</taxon>
        <taxon>Bacteroidota</taxon>
        <taxon>Sphingobacteriia</taxon>
        <taxon>Sphingobacteriales</taxon>
        <taxon>Sphingobacteriaceae</taxon>
        <taxon>Mucilaginibacter</taxon>
    </lineage>
</organism>
<comment type="caution">
    <text evidence="2">The sequence shown here is derived from an EMBL/GenBank/DDBJ whole genome shotgun (WGS) entry which is preliminary data.</text>
</comment>
<dbReference type="GO" id="GO:0016747">
    <property type="term" value="F:acyltransferase activity, transferring groups other than amino-acyl groups"/>
    <property type="evidence" value="ECO:0007669"/>
    <property type="project" value="InterPro"/>
</dbReference>
<reference evidence="2 3" key="1">
    <citation type="submission" date="2019-01" db="EMBL/GenBank/DDBJ databases">
        <authorList>
            <person name="Chen W.-M."/>
        </authorList>
    </citation>
    <scope>NUCLEOTIDE SEQUENCE [LARGE SCALE GENOMIC DNA]</scope>
    <source>
        <strain evidence="2 3">YBJ-36</strain>
    </source>
</reference>
<dbReference type="AlphaFoldDB" id="A0A3S2Y0Q0"/>
<evidence type="ECO:0000313" key="3">
    <source>
        <dbReference type="Proteomes" id="UP000282759"/>
    </source>
</evidence>
<evidence type="ECO:0000259" key="1">
    <source>
        <dbReference type="PROSITE" id="PS51186"/>
    </source>
</evidence>
<keyword evidence="2" id="KW-0808">Transferase</keyword>
<protein>
    <submittedName>
        <fullName evidence="2">N-acetyltransferase</fullName>
    </submittedName>
</protein>
<dbReference type="InterPro" id="IPR016181">
    <property type="entry name" value="Acyl_CoA_acyltransferase"/>
</dbReference>
<name>A0A3S2Y0Q0_9SPHI</name>
<dbReference type="Gene3D" id="3.40.630.30">
    <property type="match status" value="1"/>
</dbReference>
<sequence>MIFKEYANDKVNLHQLSLADAESFYGLYQHPELAINFDECAFLPNETPKAFTGRIISLCECIFTIRMVNQSDLVIGECALHHLNQATNEITIGGSLYPEYWGKGLMLSAFGILANIASQEFGVKTLLASTKTKNSKAIRFAEKMGFTKYKVEGNETMMKKAIINYDQFYSNRE</sequence>
<dbReference type="InterPro" id="IPR051531">
    <property type="entry name" value="N-acetyltransferase"/>
</dbReference>
<dbReference type="InterPro" id="IPR000182">
    <property type="entry name" value="GNAT_dom"/>
</dbReference>
<evidence type="ECO:0000313" key="2">
    <source>
        <dbReference type="EMBL" id="RVT97214.1"/>
    </source>
</evidence>
<keyword evidence="3" id="KW-1185">Reference proteome</keyword>
<dbReference type="PANTHER" id="PTHR43792">
    <property type="entry name" value="GNAT FAMILY, PUTATIVE (AFU_ORTHOLOGUE AFUA_3G00765)-RELATED-RELATED"/>
    <property type="match status" value="1"/>
</dbReference>
<proteinExistence type="predicted"/>
<feature type="domain" description="N-acetyltransferase" evidence="1">
    <location>
        <begin position="11"/>
        <end position="163"/>
    </location>
</feature>
<dbReference type="Proteomes" id="UP000282759">
    <property type="component" value="Unassembled WGS sequence"/>
</dbReference>
<gene>
    <name evidence="2" type="ORF">EOD41_19615</name>
</gene>
<dbReference type="Pfam" id="PF13302">
    <property type="entry name" value="Acetyltransf_3"/>
    <property type="match status" value="1"/>
</dbReference>
<dbReference type="EMBL" id="SACK01000013">
    <property type="protein sequence ID" value="RVT97214.1"/>
    <property type="molecule type" value="Genomic_DNA"/>
</dbReference>
<dbReference type="PROSITE" id="PS51186">
    <property type="entry name" value="GNAT"/>
    <property type="match status" value="1"/>
</dbReference>
<dbReference type="RefSeq" id="WP_127708226.1">
    <property type="nucleotide sequence ID" value="NZ_SACK01000013.1"/>
</dbReference>
<accession>A0A3S2Y0Q0</accession>
<dbReference type="SUPFAM" id="SSF55729">
    <property type="entry name" value="Acyl-CoA N-acyltransferases (Nat)"/>
    <property type="match status" value="1"/>
</dbReference>
<dbReference type="OrthoDB" id="9811523at2"/>